<dbReference type="EMBL" id="LAJE02000090">
    <property type="protein sequence ID" value="OEO32127.1"/>
    <property type="molecule type" value="Genomic_DNA"/>
</dbReference>
<dbReference type="GO" id="GO:0009103">
    <property type="term" value="P:lipopolysaccharide biosynthetic process"/>
    <property type="evidence" value="ECO:0007669"/>
    <property type="project" value="UniProtKB-ARBA"/>
</dbReference>
<evidence type="ECO:0000256" key="5">
    <source>
        <dbReference type="ARBA" id="ARBA00022692"/>
    </source>
</evidence>
<feature type="transmembrane region" description="Helical" evidence="8">
    <location>
        <begin position="301"/>
        <end position="319"/>
    </location>
</feature>
<dbReference type="InterPro" id="IPR038731">
    <property type="entry name" value="RgtA/B/C-like"/>
</dbReference>
<feature type="transmembrane region" description="Helical" evidence="8">
    <location>
        <begin position="269"/>
        <end position="289"/>
    </location>
</feature>
<evidence type="ECO:0000313" key="11">
    <source>
        <dbReference type="Proteomes" id="UP000095463"/>
    </source>
</evidence>
<evidence type="ECO:0000256" key="2">
    <source>
        <dbReference type="ARBA" id="ARBA00022475"/>
    </source>
</evidence>
<comment type="subcellular location">
    <subcellularLocation>
        <location evidence="1">Cell membrane</location>
        <topology evidence="1">Multi-pass membrane protein</topology>
    </subcellularLocation>
</comment>
<comment type="caution">
    <text evidence="10">The sequence shown here is derived from an EMBL/GenBank/DDBJ whole genome shotgun (WGS) entry which is preliminary data.</text>
</comment>
<feature type="transmembrane region" description="Helical" evidence="8">
    <location>
        <begin position="325"/>
        <end position="343"/>
    </location>
</feature>
<organism evidence="10 11">
    <name type="scientific">Devosia insulae DS-56</name>
    <dbReference type="NCBI Taxonomy" id="1116389"/>
    <lineage>
        <taxon>Bacteria</taxon>
        <taxon>Pseudomonadati</taxon>
        <taxon>Pseudomonadota</taxon>
        <taxon>Alphaproteobacteria</taxon>
        <taxon>Hyphomicrobiales</taxon>
        <taxon>Devosiaceae</taxon>
        <taxon>Devosia</taxon>
    </lineage>
</organism>
<keyword evidence="6 8" id="KW-1133">Transmembrane helix</keyword>
<protein>
    <recommendedName>
        <fullName evidence="9">Glycosyltransferase RgtA/B/C/D-like domain-containing protein</fullName>
    </recommendedName>
</protein>
<dbReference type="OrthoDB" id="9811222at2"/>
<keyword evidence="11" id="KW-1185">Reference proteome</keyword>
<dbReference type="Pfam" id="PF13231">
    <property type="entry name" value="PMT_2"/>
    <property type="match status" value="1"/>
</dbReference>
<feature type="transmembrane region" description="Helical" evidence="8">
    <location>
        <begin position="90"/>
        <end position="109"/>
    </location>
</feature>
<feature type="transmembrane region" description="Helical" evidence="8">
    <location>
        <begin position="228"/>
        <end position="249"/>
    </location>
</feature>
<keyword evidence="4" id="KW-0808">Transferase</keyword>
<dbReference type="PANTHER" id="PTHR33908">
    <property type="entry name" value="MANNOSYLTRANSFERASE YKCB-RELATED"/>
    <property type="match status" value="1"/>
</dbReference>
<dbReference type="PANTHER" id="PTHR33908:SF11">
    <property type="entry name" value="MEMBRANE PROTEIN"/>
    <property type="match status" value="1"/>
</dbReference>
<dbReference type="GO" id="GO:0016763">
    <property type="term" value="F:pentosyltransferase activity"/>
    <property type="evidence" value="ECO:0007669"/>
    <property type="project" value="TreeGrafter"/>
</dbReference>
<evidence type="ECO:0000259" key="9">
    <source>
        <dbReference type="Pfam" id="PF13231"/>
    </source>
</evidence>
<evidence type="ECO:0000256" key="1">
    <source>
        <dbReference type="ARBA" id="ARBA00004651"/>
    </source>
</evidence>
<keyword evidence="2" id="KW-1003">Cell membrane</keyword>
<accession>A0A1E5XU49</accession>
<dbReference type="AlphaFoldDB" id="A0A1E5XU49"/>
<feature type="domain" description="Glycosyltransferase RgtA/B/C/D-like" evidence="9">
    <location>
        <begin position="37"/>
        <end position="205"/>
    </location>
</feature>
<evidence type="ECO:0000256" key="4">
    <source>
        <dbReference type="ARBA" id="ARBA00022679"/>
    </source>
</evidence>
<dbReference type="InterPro" id="IPR050297">
    <property type="entry name" value="LipidA_mod_glycosyltrf_83"/>
</dbReference>
<sequence length="476" mass="52689">MGGFFLLRLAYAVVVPPGGDEGYYWLWGGHLQLSYFDHAPMVGWTSAIGRLLLGWTPAGLHFAPVVTSLVLAYGMYRSARWLAPADPQRFFWLTLAIYSASPLLNVLSILNYPDHLLICFSGLSLLQMGQYLGGVLRRDERVLHLYLGALFMGLAALSKYNAVLLAGGMLVVLIAEPGLRRAFRSPHLYLAGALTLAMTLPVILWNSEHRLASLEFHAEERLIKDADLFTPFTLVRLIIYSALIVSPFLMPGFIRFLFGKLPDGPQKGYLLIARGTALVSTLIFLPLAGWGAISRQVSPHWMVLSFLPFLLVAPLYIRWRWTVRLHLIWGALFALLATLYYLAAPIPTQFLGISDGEATITFGQDQLGAATKSAVEEHGAELVVTTLYTHAARLAFGMGTDENLVTLEGHTDQIRLWREGKDDAGKTAIIVVPGSPTPDRFAKYFDSVEDLGPVVAERFGYELATYHLLLGRGFRP</sequence>
<name>A0A1E5XU49_9HYPH</name>
<evidence type="ECO:0000256" key="8">
    <source>
        <dbReference type="SAM" id="Phobius"/>
    </source>
</evidence>
<reference evidence="10 11" key="1">
    <citation type="journal article" date="2015" name="Genome Announc.">
        <title>Genome Assemblies of Three Soil-Associated Devosia species: D. insulae, D. limi, and D. soli.</title>
        <authorList>
            <person name="Hassan Y.I."/>
            <person name="Lepp D."/>
            <person name="Zhou T."/>
        </authorList>
    </citation>
    <scope>NUCLEOTIDE SEQUENCE [LARGE SCALE GENOMIC DNA]</scope>
    <source>
        <strain evidence="10 11">DS-56</strain>
    </source>
</reference>
<evidence type="ECO:0000256" key="3">
    <source>
        <dbReference type="ARBA" id="ARBA00022676"/>
    </source>
</evidence>
<dbReference type="GO" id="GO:0005886">
    <property type="term" value="C:plasma membrane"/>
    <property type="evidence" value="ECO:0007669"/>
    <property type="project" value="UniProtKB-SubCell"/>
</dbReference>
<keyword evidence="5 8" id="KW-0812">Transmembrane</keyword>
<dbReference type="RefSeq" id="WP_069908720.1">
    <property type="nucleotide sequence ID" value="NZ_LAJE02000090.1"/>
</dbReference>
<proteinExistence type="predicted"/>
<evidence type="ECO:0000256" key="6">
    <source>
        <dbReference type="ARBA" id="ARBA00022989"/>
    </source>
</evidence>
<gene>
    <name evidence="10" type="ORF">VW23_000925</name>
</gene>
<keyword evidence="7 8" id="KW-0472">Membrane</keyword>
<feature type="transmembrane region" description="Helical" evidence="8">
    <location>
        <begin position="187"/>
        <end position="207"/>
    </location>
</feature>
<keyword evidence="3" id="KW-0328">Glycosyltransferase</keyword>
<feature type="transmembrane region" description="Helical" evidence="8">
    <location>
        <begin position="145"/>
        <end position="175"/>
    </location>
</feature>
<dbReference type="Proteomes" id="UP000095463">
    <property type="component" value="Unassembled WGS sequence"/>
</dbReference>
<evidence type="ECO:0000256" key="7">
    <source>
        <dbReference type="ARBA" id="ARBA00023136"/>
    </source>
</evidence>
<evidence type="ECO:0000313" key="10">
    <source>
        <dbReference type="EMBL" id="OEO32127.1"/>
    </source>
</evidence>
<feature type="transmembrane region" description="Helical" evidence="8">
    <location>
        <begin position="58"/>
        <end position="78"/>
    </location>
</feature>